<dbReference type="InterPro" id="IPR049301">
    <property type="entry name" value="Capsid_Gp10A/Gp10B-like_dom"/>
</dbReference>
<dbReference type="Proteomes" id="UP001165586">
    <property type="component" value="Unassembled WGS sequence"/>
</dbReference>
<comment type="caution">
    <text evidence="2">The sequence shown here is derived from an EMBL/GenBank/DDBJ whole genome shotgun (WGS) entry which is preliminary data.</text>
</comment>
<dbReference type="RefSeq" id="WP_259542672.1">
    <property type="nucleotide sequence ID" value="NZ_JANLCJ010000086.1"/>
</dbReference>
<proteinExistence type="predicted"/>
<evidence type="ECO:0000313" key="2">
    <source>
        <dbReference type="EMBL" id="MCS5736623.1"/>
    </source>
</evidence>
<reference evidence="2" key="1">
    <citation type="submission" date="2022-08" db="EMBL/GenBank/DDBJ databases">
        <authorList>
            <person name="Deng Y."/>
            <person name="Han X.-F."/>
            <person name="Zhang Y.-Q."/>
        </authorList>
    </citation>
    <scope>NUCLEOTIDE SEQUENCE</scope>
    <source>
        <strain evidence="2">CPCC 203386</strain>
    </source>
</reference>
<accession>A0ABT2H9J9</accession>
<gene>
    <name evidence="2" type="ORF">N1032_23115</name>
</gene>
<dbReference type="EMBL" id="JANLCJ010000086">
    <property type="protein sequence ID" value="MCS5736623.1"/>
    <property type="molecule type" value="Genomic_DNA"/>
</dbReference>
<keyword evidence="3" id="KW-1185">Reference proteome</keyword>
<evidence type="ECO:0000313" key="3">
    <source>
        <dbReference type="Proteomes" id="UP001165586"/>
    </source>
</evidence>
<evidence type="ECO:0000259" key="1">
    <source>
        <dbReference type="Pfam" id="PF21703"/>
    </source>
</evidence>
<feature type="non-terminal residue" evidence="2">
    <location>
        <position position="292"/>
    </location>
</feature>
<organism evidence="2 3">
    <name type="scientific">Herbiconiux daphne</name>
    <dbReference type="NCBI Taxonomy" id="2970914"/>
    <lineage>
        <taxon>Bacteria</taxon>
        <taxon>Bacillati</taxon>
        <taxon>Actinomycetota</taxon>
        <taxon>Actinomycetes</taxon>
        <taxon>Micrococcales</taxon>
        <taxon>Microbacteriaceae</taxon>
        <taxon>Herbiconiux</taxon>
    </lineage>
</organism>
<sequence>MALAPNMQNPGSNQGKGSTTTADRLGLFLKVFAGEVLAAFSRSSLAIDKFITRTISNGKSAQFPVMGRATAKYLDAGASLDTNRSEIKHTEKVINIDGLLTADVLIFDLDDAMNHYDVASEYSKQIGESLAIAADQAILAELAVGANSDENIDGLGAGVVLDAGITTIADLSDASKVVNVGQAVIQGLARMRGKLSNNYVPASERYAFVTPDIYSAIVAALQPQGANFDAMTNQETGVLKNISGFQVIEVPHLLNGGIGGKHAFPTTASTAAAPKVNKTNLVALVAHRSALG</sequence>
<protein>
    <recommendedName>
        <fullName evidence="1">Capsid Gp10A/Gp10B-like domain-containing protein</fullName>
    </recommendedName>
</protein>
<dbReference type="Pfam" id="PF21703">
    <property type="entry name" value="Gp10A-like"/>
    <property type="match status" value="1"/>
</dbReference>
<name>A0ABT2H9J9_9MICO</name>
<feature type="domain" description="Capsid Gp10A/Gp10B-like" evidence="1">
    <location>
        <begin position="62"/>
        <end position="292"/>
    </location>
</feature>